<comment type="caution">
    <text evidence="1">The sequence shown here is derived from an EMBL/GenBank/DDBJ whole genome shotgun (WGS) entry which is preliminary data.</text>
</comment>
<proteinExistence type="predicted"/>
<organism evidence="1">
    <name type="scientific">marine sediment metagenome</name>
    <dbReference type="NCBI Taxonomy" id="412755"/>
    <lineage>
        <taxon>unclassified sequences</taxon>
        <taxon>metagenomes</taxon>
        <taxon>ecological metagenomes</taxon>
    </lineage>
</organism>
<reference evidence="1" key="1">
    <citation type="journal article" date="2015" name="Nature">
        <title>Complex archaea that bridge the gap between prokaryotes and eukaryotes.</title>
        <authorList>
            <person name="Spang A."/>
            <person name="Saw J.H."/>
            <person name="Jorgensen S.L."/>
            <person name="Zaremba-Niedzwiedzka K."/>
            <person name="Martijn J."/>
            <person name="Lind A.E."/>
            <person name="van Eijk R."/>
            <person name="Schleper C."/>
            <person name="Guy L."/>
            <person name="Ettema T.J."/>
        </authorList>
    </citation>
    <scope>NUCLEOTIDE SEQUENCE</scope>
</reference>
<gene>
    <name evidence="1" type="ORF">LCGC14_1168180</name>
</gene>
<dbReference type="AlphaFoldDB" id="A0A0F9LQR9"/>
<name>A0A0F9LQR9_9ZZZZ</name>
<accession>A0A0F9LQR9</accession>
<sequence length="147" mass="16182">MDRAKYTNCMIPFMKGGGPDRKLRFCIGAKVCSGKAKTEAEAEQICINQPAKEPKPRKSSGRGIDPVKLAGCISTNMDLANLTPDNLRARLETAITHCKAGKSSTRPLTYKRFMSSCIKETSEGGDFIHSQPDIKRCQTKWNAMRAA</sequence>
<protein>
    <submittedName>
        <fullName evidence="1">Uncharacterized protein</fullName>
    </submittedName>
</protein>
<dbReference type="EMBL" id="LAZR01005749">
    <property type="protein sequence ID" value="KKM97414.1"/>
    <property type="molecule type" value="Genomic_DNA"/>
</dbReference>
<evidence type="ECO:0000313" key="1">
    <source>
        <dbReference type="EMBL" id="KKM97414.1"/>
    </source>
</evidence>